<dbReference type="RefSeq" id="WP_003100133.1">
    <property type="nucleotide sequence ID" value="NZ_CP010783.1"/>
</dbReference>
<sequence length="92" mass="10777">MFLDVLSVLLIWNLMVFALYGLDKRKAVTNQWRISEKTLLWSSFLFGGLGALLGGKYFHHKTQKWYFQVVWYLGVVVLMATLYALVVFNHFN</sequence>
<proteinExistence type="predicted"/>
<keyword evidence="1" id="KW-0812">Transmembrane</keyword>
<feature type="transmembrane region" description="Helical" evidence="1">
    <location>
        <begin position="65"/>
        <end position="88"/>
    </location>
</feature>
<dbReference type="Proteomes" id="UP000025245">
    <property type="component" value="Chromosome"/>
</dbReference>
<accession>A0A3L8GLA2</accession>
<dbReference type="KEGG" id="sio:DW64_03155"/>
<dbReference type="AlphaFoldDB" id="A0A3L8GLA2"/>
<dbReference type="EMBL" id="QLQD01000035">
    <property type="protein sequence ID" value="RLU57731.1"/>
    <property type="molecule type" value="Genomic_DNA"/>
</dbReference>
<gene>
    <name evidence="3" type="ORF">DIY07_03625</name>
    <name evidence="2" type="ORF">DQ08_03165</name>
</gene>
<dbReference type="GeneID" id="35765630"/>
<evidence type="ECO:0000313" key="3">
    <source>
        <dbReference type="EMBL" id="RLU57731.1"/>
    </source>
</evidence>
<protein>
    <submittedName>
        <fullName evidence="3">DUF1294 domain-containing protein</fullName>
    </submittedName>
    <submittedName>
        <fullName evidence="2">Membrane protein</fullName>
    </submittedName>
</protein>
<reference evidence="2 4" key="1">
    <citation type="journal article" date="2014" name="Genome Announc.">
        <title>Complete Genome Sequence of a Virulent Strain, Streptococcus iniae ISET0901, Isolated from Diseased Tilapia.</title>
        <authorList>
            <person name="Pridgeon J.W."/>
            <person name="Zhang D."/>
            <person name="Zhang L."/>
        </authorList>
    </citation>
    <scope>NUCLEOTIDE SEQUENCE [LARGE SCALE GENOMIC DNA]</scope>
    <source>
        <strain evidence="2 4">ISET0901</strain>
    </source>
</reference>
<dbReference type="KEGG" id="siq:DQ08_03165"/>
<dbReference type="Pfam" id="PF06961">
    <property type="entry name" value="DUF1294"/>
    <property type="match status" value="1"/>
</dbReference>
<keyword evidence="1" id="KW-0472">Membrane</keyword>
<dbReference type="Proteomes" id="UP000269148">
    <property type="component" value="Unassembled WGS sequence"/>
</dbReference>
<dbReference type="EMBL" id="CP007586">
    <property type="protein sequence ID" value="AHY15477.1"/>
    <property type="molecule type" value="Genomic_DNA"/>
</dbReference>
<evidence type="ECO:0000313" key="4">
    <source>
        <dbReference type="Proteomes" id="UP000025245"/>
    </source>
</evidence>
<organism evidence="3 5">
    <name type="scientific">Streptococcus iniae</name>
    <name type="common">Streptococcus shiloi</name>
    <dbReference type="NCBI Taxonomy" id="1346"/>
    <lineage>
        <taxon>Bacteria</taxon>
        <taxon>Bacillati</taxon>
        <taxon>Bacillota</taxon>
        <taxon>Bacilli</taxon>
        <taxon>Lactobacillales</taxon>
        <taxon>Streptococcaceae</taxon>
        <taxon>Streptococcus</taxon>
    </lineage>
</organism>
<dbReference type="KEGG" id="siz:SI82_03385"/>
<feature type="transmembrane region" description="Helical" evidence="1">
    <location>
        <begin position="38"/>
        <end position="59"/>
    </location>
</feature>
<reference evidence="3 5" key="2">
    <citation type="submission" date="2018-06" db="EMBL/GenBank/DDBJ databases">
        <title>Mutators as drivers of adaptation in pathogenic bacteria and a risk factor for host jumps and vaccine escape.</title>
        <authorList>
            <person name="Barnes A.C."/>
            <person name="Silayeva O."/>
        </authorList>
    </citation>
    <scope>NUCLEOTIDE SEQUENCE [LARGE SCALE GENOMIC DNA]</scope>
    <source>
        <strain evidence="3 5">QMA0445</strain>
    </source>
</reference>
<dbReference type="OrthoDB" id="1698854at2"/>
<feature type="transmembrane region" description="Helical" evidence="1">
    <location>
        <begin position="6"/>
        <end position="22"/>
    </location>
</feature>
<dbReference type="STRING" id="1346.BMF34_03275"/>
<keyword evidence="4" id="KW-1185">Reference proteome</keyword>
<evidence type="ECO:0000313" key="2">
    <source>
        <dbReference type="EMBL" id="AHY15477.1"/>
    </source>
</evidence>
<evidence type="ECO:0000256" key="1">
    <source>
        <dbReference type="SAM" id="Phobius"/>
    </source>
</evidence>
<name>A0A3L8GLA2_STRIN</name>
<keyword evidence="1" id="KW-1133">Transmembrane helix</keyword>
<evidence type="ECO:0000313" key="5">
    <source>
        <dbReference type="Proteomes" id="UP000269148"/>
    </source>
</evidence>
<dbReference type="InterPro" id="IPR010718">
    <property type="entry name" value="DUF1294"/>
</dbReference>